<dbReference type="EMBL" id="CP034086">
    <property type="protein sequence ID" value="AZG75966.1"/>
    <property type="molecule type" value="Genomic_DNA"/>
</dbReference>
<dbReference type="SUPFAM" id="SSF52980">
    <property type="entry name" value="Restriction endonuclease-like"/>
    <property type="match status" value="1"/>
</dbReference>
<gene>
    <name evidence="3" type="ORF">EHO51_04020</name>
</gene>
<dbReference type="GO" id="GO:0003676">
    <property type="term" value="F:nucleic acid binding"/>
    <property type="evidence" value="ECO:0007669"/>
    <property type="project" value="InterPro"/>
</dbReference>
<dbReference type="PANTHER" id="PTHR34039">
    <property type="entry name" value="UPF0102 PROTEIN YRAN"/>
    <property type="match status" value="1"/>
</dbReference>
<dbReference type="Pfam" id="PF02021">
    <property type="entry name" value="UPF0102"/>
    <property type="match status" value="1"/>
</dbReference>
<dbReference type="InterPro" id="IPR011856">
    <property type="entry name" value="tRNA_endonuc-like_dom_sf"/>
</dbReference>
<protein>
    <recommendedName>
        <fullName evidence="2">UPF0102 protein EHO51_04020</fullName>
    </recommendedName>
</protein>
<name>A0A3G8M1Z7_9HYPH</name>
<evidence type="ECO:0000256" key="1">
    <source>
        <dbReference type="ARBA" id="ARBA00006738"/>
    </source>
</evidence>
<dbReference type="InterPro" id="IPR003509">
    <property type="entry name" value="UPF0102_YraN-like"/>
</dbReference>
<dbReference type="AlphaFoldDB" id="A0A3G8M1Z7"/>
<evidence type="ECO:0000313" key="4">
    <source>
        <dbReference type="Proteomes" id="UP000273982"/>
    </source>
</evidence>
<sequence length="126" mass="14303">MSETKDDARRAAYVYGLRAETAATLWLRARLYQILARNFRAHGGEIDIVARRGRTIIFVEVKARADLEDAAIAITPQKHRRFSQAVGRWLAANPWAMNYTLRADAVFVAPGRLPRHLENAFELRVG</sequence>
<dbReference type="InterPro" id="IPR011335">
    <property type="entry name" value="Restrct_endonuc-II-like"/>
</dbReference>
<evidence type="ECO:0000313" key="3">
    <source>
        <dbReference type="EMBL" id="AZG75966.1"/>
    </source>
</evidence>
<dbReference type="Gene3D" id="3.40.1350.10">
    <property type="match status" value="1"/>
</dbReference>
<comment type="similarity">
    <text evidence="1 2">Belongs to the UPF0102 family.</text>
</comment>
<evidence type="ECO:0000256" key="2">
    <source>
        <dbReference type="HAMAP-Rule" id="MF_00048"/>
    </source>
</evidence>
<dbReference type="KEGG" id="mros:EHO51_04020"/>
<dbReference type="RefSeq" id="WP_124737806.1">
    <property type="nucleotide sequence ID" value="NZ_CP034086.1"/>
</dbReference>
<dbReference type="NCBIfam" id="NF009151">
    <property type="entry name" value="PRK12497.1-5"/>
    <property type="match status" value="1"/>
</dbReference>
<dbReference type="Proteomes" id="UP000273982">
    <property type="component" value="Chromosome"/>
</dbReference>
<dbReference type="HAMAP" id="MF_00048">
    <property type="entry name" value="UPF0102"/>
    <property type="match status" value="1"/>
</dbReference>
<organism evidence="3 4">
    <name type="scientific">Methylocystis rosea</name>
    <dbReference type="NCBI Taxonomy" id="173366"/>
    <lineage>
        <taxon>Bacteria</taxon>
        <taxon>Pseudomonadati</taxon>
        <taxon>Pseudomonadota</taxon>
        <taxon>Alphaproteobacteria</taxon>
        <taxon>Hyphomicrobiales</taxon>
        <taxon>Methylocystaceae</taxon>
        <taxon>Methylocystis</taxon>
    </lineage>
</organism>
<reference evidence="3 4" key="1">
    <citation type="submission" date="2018-11" db="EMBL/GenBank/DDBJ databases">
        <title>Genome squencing of methanotrophic bacteria isolated from alkaline groundwater in Korea.</title>
        <authorList>
            <person name="Nguyen L.N."/>
        </authorList>
    </citation>
    <scope>NUCLEOTIDE SEQUENCE [LARGE SCALE GENOMIC DNA]</scope>
    <source>
        <strain evidence="3 4">GW6</strain>
    </source>
</reference>
<dbReference type="PANTHER" id="PTHR34039:SF1">
    <property type="entry name" value="UPF0102 PROTEIN YRAN"/>
    <property type="match status" value="1"/>
</dbReference>
<proteinExistence type="inferred from homology"/>
<accession>A0A3G8M1Z7</accession>